<dbReference type="EMBL" id="LSRL02000060">
    <property type="protein sequence ID" value="TDG46333.1"/>
    <property type="molecule type" value="Genomic_DNA"/>
</dbReference>
<feature type="compositionally biased region" description="Basic residues" evidence="1">
    <location>
        <begin position="43"/>
        <end position="57"/>
    </location>
</feature>
<reference evidence="2 3" key="1">
    <citation type="journal article" date="2019" name="J. Hered.">
        <title>An Improved Genome Assembly for Drosophila navojoa, the Basal Species in the mojavensis Cluster.</title>
        <authorList>
            <person name="Vanderlinde T."/>
            <person name="Dupim E.G."/>
            <person name="Nazario-Yepiz N.O."/>
            <person name="Carvalho A.B."/>
        </authorList>
    </citation>
    <scope>NUCLEOTIDE SEQUENCE [LARGE SCALE GENOMIC DNA]</scope>
    <source>
        <strain evidence="2">Navoj_Jal97</strain>
        <tissue evidence="2">Whole organism</tissue>
    </source>
</reference>
<name>A0A484BBZ4_DRONA</name>
<feature type="compositionally biased region" description="Low complexity" evidence="1">
    <location>
        <begin position="58"/>
        <end position="71"/>
    </location>
</feature>
<proteinExistence type="predicted"/>
<organism evidence="2 3">
    <name type="scientific">Drosophila navojoa</name>
    <name type="common">Fruit fly</name>
    <dbReference type="NCBI Taxonomy" id="7232"/>
    <lineage>
        <taxon>Eukaryota</taxon>
        <taxon>Metazoa</taxon>
        <taxon>Ecdysozoa</taxon>
        <taxon>Arthropoda</taxon>
        <taxon>Hexapoda</taxon>
        <taxon>Insecta</taxon>
        <taxon>Pterygota</taxon>
        <taxon>Neoptera</taxon>
        <taxon>Endopterygota</taxon>
        <taxon>Diptera</taxon>
        <taxon>Brachycera</taxon>
        <taxon>Muscomorpha</taxon>
        <taxon>Ephydroidea</taxon>
        <taxon>Drosophilidae</taxon>
        <taxon>Drosophila</taxon>
    </lineage>
</organism>
<sequence length="142" mass="15556">MMANAHTQHGQGHLALGFAHNHRGGHSVNGSIVIIVIMPSIPHPHHHHHHQEHHQRCQSHGSSSSSPSNHWQQRRLLKPLATMLLSAAAAAAAVPNDTDDDVDADAEMAMIGFRQQMIIANKADVEHDVAYVGLGRGRIWRV</sequence>
<keyword evidence="3" id="KW-1185">Reference proteome</keyword>
<accession>A0A484BBZ4</accession>
<dbReference type="Proteomes" id="UP000295192">
    <property type="component" value="Unassembled WGS sequence"/>
</dbReference>
<protein>
    <submittedName>
        <fullName evidence="2">Uncharacterized protein</fullName>
    </submittedName>
</protein>
<comment type="caution">
    <text evidence="2">The sequence shown here is derived from an EMBL/GenBank/DDBJ whole genome shotgun (WGS) entry which is preliminary data.</text>
</comment>
<evidence type="ECO:0000313" key="2">
    <source>
        <dbReference type="EMBL" id="TDG46333.1"/>
    </source>
</evidence>
<evidence type="ECO:0000256" key="1">
    <source>
        <dbReference type="SAM" id="MobiDB-lite"/>
    </source>
</evidence>
<dbReference type="AlphaFoldDB" id="A0A484BBZ4"/>
<gene>
    <name evidence="2" type="ORF">AWZ03_007222</name>
</gene>
<evidence type="ECO:0000313" key="3">
    <source>
        <dbReference type="Proteomes" id="UP000295192"/>
    </source>
</evidence>
<feature type="region of interest" description="Disordered" evidence="1">
    <location>
        <begin position="42"/>
        <end position="72"/>
    </location>
</feature>